<evidence type="ECO:0000313" key="2">
    <source>
        <dbReference type="EMBL" id="MDT0616091.1"/>
    </source>
</evidence>
<gene>
    <name evidence="2" type="ORF">RM812_38955</name>
</gene>
<comment type="caution">
    <text evidence="2">The sequence shown here is derived from an EMBL/GenBank/DDBJ whole genome shotgun (WGS) entry which is preliminary data.</text>
</comment>
<reference evidence="2" key="1">
    <citation type="submission" date="2024-05" db="EMBL/GenBank/DDBJ databases">
        <title>30 novel species of actinomycetes from the DSMZ collection.</title>
        <authorList>
            <person name="Nouioui I."/>
        </authorList>
    </citation>
    <scope>NUCLEOTIDE SEQUENCE</scope>
    <source>
        <strain evidence="2">DSM 40712</strain>
    </source>
</reference>
<name>A0ABU3B0X0_9ACTN</name>
<sequence length="53" mass="5468">MAALNESVAKAKAGRGGGHADVHELPRKRTAKETAAKKTAGKKTAARKPSRSA</sequence>
<dbReference type="Proteomes" id="UP001180724">
    <property type="component" value="Unassembled WGS sequence"/>
</dbReference>
<evidence type="ECO:0000313" key="3">
    <source>
        <dbReference type="Proteomes" id="UP001180724"/>
    </source>
</evidence>
<keyword evidence="3" id="KW-1185">Reference proteome</keyword>
<proteinExistence type="predicted"/>
<organism evidence="2 3">
    <name type="scientific">Streptomyces lancefieldiae</name>
    <dbReference type="NCBI Taxonomy" id="3075520"/>
    <lineage>
        <taxon>Bacteria</taxon>
        <taxon>Bacillati</taxon>
        <taxon>Actinomycetota</taxon>
        <taxon>Actinomycetes</taxon>
        <taxon>Kitasatosporales</taxon>
        <taxon>Streptomycetaceae</taxon>
        <taxon>Streptomyces</taxon>
    </lineage>
</organism>
<accession>A0ABU3B0X0</accession>
<feature type="region of interest" description="Disordered" evidence="1">
    <location>
        <begin position="1"/>
        <end position="53"/>
    </location>
</feature>
<protein>
    <submittedName>
        <fullName evidence="2">Uncharacterized protein</fullName>
    </submittedName>
</protein>
<feature type="compositionally biased region" description="Basic residues" evidence="1">
    <location>
        <begin position="39"/>
        <end position="53"/>
    </location>
</feature>
<dbReference type="RefSeq" id="WP_311585221.1">
    <property type="nucleotide sequence ID" value="NZ_JAVRFH010000096.1"/>
</dbReference>
<evidence type="ECO:0000256" key="1">
    <source>
        <dbReference type="SAM" id="MobiDB-lite"/>
    </source>
</evidence>
<feature type="compositionally biased region" description="Basic and acidic residues" evidence="1">
    <location>
        <begin position="18"/>
        <end position="36"/>
    </location>
</feature>
<dbReference type="EMBL" id="JAVRFH010000096">
    <property type="protein sequence ID" value="MDT0616091.1"/>
    <property type="molecule type" value="Genomic_DNA"/>
</dbReference>